<dbReference type="NCBIfam" id="TIGR01470">
    <property type="entry name" value="cysG_Nterm"/>
    <property type="match status" value="1"/>
</dbReference>
<accession>A0AA95I569</accession>
<dbReference type="InterPro" id="IPR036291">
    <property type="entry name" value="NAD(P)-bd_dom_sf"/>
</dbReference>
<evidence type="ECO:0000256" key="5">
    <source>
        <dbReference type="ARBA" id="ARBA00023244"/>
    </source>
</evidence>
<dbReference type="EC" id="1.3.1.76" evidence="2"/>
<dbReference type="AlphaFoldDB" id="A0AA95I569"/>
<gene>
    <name evidence="7" type="ORF">QNH46_18560</name>
</gene>
<dbReference type="GO" id="GO:0043115">
    <property type="term" value="F:precorrin-2 dehydrogenase activity"/>
    <property type="evidence" value="ECO:0007669"/>
    <property type="project" value="UniProtKB-EC"/>
</dbReference>
<evidence type="ECO:0000256" key="2">
    <source>
        <dbReference type="ARBA" id="ARBA00012400"/>
    </source>
</evidence>
<sequence>MIRRPWLDMGVVSMNVPHYIPVMLNCAGRRCVVVGGGIIAERKAGALLASSAETIVISPSLTPYLMSCYEKGQLHWINREYREGDLSGAFLAYAATNSSQVNEAVVAEAESRGMPVNDTGDGARGNFITPASIRRGGLIVAVSTSGAGPTVSRRLCEEVDALIGEHYETYIDFLSEIRVRIKEQVLDRGRRQLLFKALAEMDILTEIREGRFQPWSEEKLAAWIDAYQEE</sequence>
<protein>
    <recommendedName>
        <fullName evidence="2">precorrin-2 dehydrogenase</fullName>
        <ecNumber evidence="2">1.3.1.76</ecNumber>
    </recommendedName>
</protein>
<dbReference type="SUPFAM" id="SSF51735">
    <property type="entry name" value="NAD(P)-binding Rossmann-fold domains"/>
    <property type="match status" value="1"/>
</dbReference>
<dbReference type="EMBL" id="CP126084">
    <property type="protein sequence ID" value="WHX48097.1"/>
    <property type="molecule type" value="Genomic_DNA"/>
</dbReference>
<dbReference type="Pfam" id="PF13241">
    <property type="entry name" value="NAD_binding_7"/>
    <property type="match status" value="1"/>
</dbReference>
<dbReference type="GO" id="GO:0019354">
    <property type="term" value="P:siroheme biosynthetic process"/>
    <property type="evidence" value="ECO:0007669"/>
    <property type="project" value="InterPro"/>
</dbReference>
<comment type="pathway">
    <text evidence="1">Porphyrin-containing compound metabolism; siroheme biosynthesis; sirohydrochlorin from precorrin-2: step 1/1.</text>
</comment>
<dbReference type="SUPFAM" id="SSF75615">
    <property type="entry name" value="Siroheme synthase middle domains-like"/>
    <property type="match status" value="1"/>
</dbReference>
<dbReference type="InterPro" id="IPR006367">
    <property type="entry name" value="Sirohaem_synthase_N"/>
</dbReference>
<dbReference type="RefSeq" id="WP_283925558.1">
    <property type="nucleotide sequence ID" value="NZ_CP126084.1"/>
</dbReference>
<dbReference type="PANTHER" id="PTHR35330">
    <property type="entry name" value="SIROHEME BIOSYNTHESIS PROTEIN MET8"/>
    <property type="match status" value="1"/>
</dbReference>
<evidence type="ECO:0000256" key="1">
    <source>
        <dbReference type="ARBA" id="ARBA00005010"/>
    </source>
</evidence>
<comment type="catalytic activity">
    <reaction evidence="6">
        <text>precorrin-2 + NAD(+) = sirohydrochlorin + NADH + 2 H(+)</text>
        <dbReference type="Rhea" id="RHEA:15613"/>
        <dbReference type="ChEBI" id="CHEBI:15378"/>
        <dbReference type="ChEBI" id="CHEBI:57540"/>
        <dbReference type="ChEBI" id="CHEBI:57945"/>
        <dbReference type="ChEBI" id="CHEBI:58351"/>
        <dbReference type="ChEBI" id="CHEBI:58827"/>
        <dbReference type="EC" id="1.3.1.76"/>
    </reaction>
</comment>
<keyword evidence="5" id="KW-0627">Porphyrin biosynthesis</keyword>
<reference evidence="7" key="1">
    <citation type="submission" date="2023-05" db="EMBL/GenBank/DDBJ databases">
        <title>Comparative genomics of Bacillaceae isolates and their secondary metabolite potential.</title>
        <authorList>
            <person name="Song L."/>
            <person name="Nielsen L.J."/>
            <person name="Mohite O."/>
            <person name="Xu X."/>
            <person name="Weber T."/>
            <person name="Kovacs A.T."/>
        </authorList>
    </citation>
    <scope>NUCLEOTIDE SEQUENCE</scope>
    <source>
        <strain evidence="7">B2_4</strain>
    </source>
</reference>
<evidence type="ECO:0000313" key="8">
    <source>
        <dbReference type="Proteomes" id="UP001177943"/>
    </source>
</evidence>
<evidence type="ECO:0000256" key="4">
    <source>
        <dbReference type="ARBA" id="ARBA00023027"/>
    </source>
</evidence>
<dbReference type="Gene3D" id="3.40.50.720">
    <property type="entry name" value="NAD(P)-binding Rossmann-like Domain"/>
    <property type="match status" value="1"/>
</dbReference>
<dbReference type="PANTHER" id="PTHR35330:SF1">
    <property type="entry name" value="SIROHEME BIOSYNTHESIS PROTEIN MET8"/>
    <property type="match status" value="1"/>
</dbReference>
<evidence type="ECO:0000313" key="7">
    <source>
        <dbReference type="EMBL" id="WHX48097.1"/>
    </source>
</evidence>
<organism evidence="7 8">
    <name type="scientific">Paenibacillus woosongensis</name>
    <dbReference type="NCBI Taxonomy" id="307580"/>
    <lineage>
        <taxon>Bacteria</taxon>
        <taxon>Bacillati</taxon>
        <taxon>Bacillota</taxon>
        <taxon>Bacilli</taxon>
        <taxon>Bacillales</taxon>
        <taxon>Paenibacillaceae</taxon>
        <taxon>Paenibacillus</taxon>
    </lineage>
</organism>
<proteinExistence type="predicted"/>
<name>A0AA95I569_9BACL</name>
<dbReference type="Proteomes" id="UP001177943">
    <property type="component" value="Chromosome"/>
</dbReference>
<dbReference type="GO" id="GO:0004325">
    <property type="term" value="F:ferrochelatase activity"/>
    <property type="evidence" value="ECO:0007669"/>
    <property type="project" value="InterPro"/>
</dbReference>
<dbReference type="Gene3D" id="1.10.8.610">
    <property type="entry name" value="SirC, precorrin-2 dehydrogenase, C-terminal helical domain-like"/>
    <property type="match status" value="1"/>
</dbReference>
<dbReference type="KEGG" id="pwn:QNH46_18560"/>
<dbReference type="InterPro" id="IPR042518">
    <property type="entry name" value="SirC_C"/>
</dbReference>
<evidence type="ECO:0000256" key="3">
    <source>
        <dbReference type="ARBA" id="ARBA00023002"/>
    </source>
</evidence>
<keyword evidence="3" id="KW-0560">Oxidoreductase</keyword>
<keyword evidence="4" id="KW-0520">NAD</keyword>
<evidence type="ECO:0000256" key="6">
    <source>
        <dbReference type="ARBA" id="ARBA00047561"/>
    </source>
</evidence>
<dbReference type="InterPro" id="IPR028161">
    <property type="entry name" value="Met8-like"/>
</dbReference>